<feature type="signal peptide" evidence="1">
    <location>
        <begin position="1"/>
        <end position="16"/>
    </location>
</feature>
<keyword evidence="3" id="KW-1185">Reference proteome</keyword>
<evidence type="ECO:0000313" key="3">
    <source>
        <dbReference type="Proteomes" id="UP001175271"/>
    </source>
</evidence>
<reference evidence="2" key="1">
    <citation type="submission" date="2023-06" db="EMBL/GenBank/DDBJ databases">
        <title>Genomic analysis of the entomopathogenic nematode Steinernema hermaphroditum.</title>
        <authorList>
            <person name="Schwarz E.M."/>
            <person name="Heppert J.K."/>
            <person name="Baniya A."/>
            <person name="Schwartz H.T."/>
            <person name="Tan C.-H."/>
            <person name="Antoshechkin I."/>
            <person name="Sternberg P.W."/>
            <person name="Goodrich-Blair H."/>
            <person name="Dillman A.R."/>
        </authorList>
    </citation>
    <scope>NUCLEOTIDE SEQUENCE</scope>
    <source>
        <strain evidence="2">PS9179</strain>
        <tissue evidence="2">Whole animal</tissue>
    </source>
</reference>
<evidence type="ECO:0000313" key="2">
    <source>
        <dbReference type="EMBL" id="KAK0419778.1"/>
    </source>
</evidence>
<dbReference type="AlphaFoldDB" id="A0AA39M3V7"/>
<comment type="caution">
    <text evidence="2">The sequence shown here is derived from an EMBL/GenBank/DDBJ whole genome shotgun (WGS) entry which is preliminary data.</text>
</comment>
<feature type="chain" id="PRO_5041317614" description="SCP domain-containing protein" evidence="1">
    <location>
        <begin position="17"/>
        <end position="650"/>
    </location>
</feature>
<evidence type="ECO:0000256" key="1">
    <source>
        <dbReference type="SAM" id="SignalP"/>
    </source>
</evidence>
<proteinExistence type="predicted"/>
<evidence type="ECO:0008006" key="4">
    <source>
        <dbReference type="Google" id="ProtNLM"/>
    </source>
</evidence>
<name>A0AA39M3V7_9BILA</name>
<sequence length="650" mass="74788">MRLVLLLFVGFCGGLATSYFPQQEQESYFPPVKGNQNPASTYPTGRTLRPFTLKITAKPSYCRRARPSDDATIDIIPGFLDEKNKLVYHLNVPSMNATELFNKYRPAELLHDTDYQYIHEKCIKYSSTLFNKKAAYERCVRPNMAYVFSRNLNARTARDWKVNEILVQQIFHNPRGSRDKTETVDTVYRFSDQCDKDWFRAHGSHYVKQDFSKSIGRYHPVVGECERKFPYLPTVHHIKGTIGDTFPRFRNAENPTLTLIVRTADCFGAGTNKNLTFIVGYLDYQLVLRWYFEMGTISGQIGDNLQRNAEITLTRKLTKEEYIFLEEVCWARSIGSELIYQKAFEANIINVSPSDIGVSGVYPIWAPGIMDVYLNYTINGESFGYKAVFDDGTCLYNDVTTRFNNSYICRQAEIFTFKMVVFRVLPLLCLLVVGECERRFPYLPTVHHIRGTIGDTFPRFRNAENPTLTLIVRTADCAFAGTNKNFTFSVGYLDYQQVLRWYFEMGTISGQIGDNLEKKTEITLTRKLTKEEAIFIEEVCWARSISSELVYQKAFQANFINVNPSFPKIADIYLFPMWVPGIMDVYLNYTINGEGFVHKAVFDDGGCNFNALDGKGSNFYICRYRGQHMMGIPSDPEVPWLGKDYKECKE</sequence>
<keyword evidence="1" id="KW-0732">Signal</keyword>
<accession>A0AA39M3V7</accession>
<protein>
    <recommendedName>
        <fullName evidence="4">SCP domain-containing protein</fullName>
    </recommendedName>
</protein>
<gene>
    <name evidence="2" type="ORF">QR680_014317</name>
</gene>
<organism evidence="2 3">
    <name type="scientific">Steinernema hermaphroditum</name>
    <dbReference type="NCBI Taxonomy" id="289476"/>
    <lineage>
        <taxon>Eukaryota</taxon>
        <taxon>Metazoa</taxon>
        <taxon>Ecdysozoa</taxon>
        <taxon>Nematoda</taxon>
        <taxon>Chromadorea</taxon>
        <taxon>Rhabditida</taxon>
        <taxon>Tylenchina</taxon>
        <taxon>Panagrolaimomorpha</taxon>
        <taxon>Strongyloidoidea</taxon>
        <taxon>Steinernematidae</taxon>
        <taxon>Steinernema</taxon>
    </lineage>
</organism>
<dbReference type="EMBL" id="JAUCMV010000002">
    <property type="protein sequence ID" value="KAK0419778.1"/>
    <property type="molecule type" value="Genomic_DNA"/>
</dbReference>
<dbReference type="Proteomes" id="UP001175271">
    <property type="component" value="Unassembled WGS sequence"/>
</dbReference>